<evidence type="ECO:0000313" key="1">
    <source>
        <dbReference type="EMBL" id="MSS38635.1"/>
    </source>
</evidence>
<proteinExistence type="predicted"/>
<dbReference type="Proteomes" id="UP000429958">
    <property type="component" value="Unassembled WGS sequence"/>
</dbReference>
<dbReference type="EMBL" id="VUMD01000032">
    <property type="protein sequence ID" value="MSS38635.1"/>
    <property type="molecule type" value="Genomic_DNA"/>
</dbReference>
<dbReference type="RefSeq" id="WP_328597579.1">
    <property type="nucleotide sequence ID" value="NZ_VUMD01000032.1"/>
</dbReference>
<keyword evidence="2" id="KW-1185">Reference proteome</keyword>
<dbReference type="AlphaFoldDB" id="A0A7X2TEJ4"/>
<dbReference type="Pfam" id="PF14107">
    <property type="entry name" value="DUF4280"/>
    <property type="match status" value="1"/>
</dbReference>
<organism evidence="1 2">
    <name type="scientific">Clostridium porci</name>
    <dbReference type="NCBI Taxonomy" id="2605778"/>
    <lineage>
        <taxon>Bacteria</taxon>
        <taxon>Bacillati</taxon>
        <taxon>Bacillota</taxon>
        <taxon>Clostridia</taxon>
        <taxon>Eubacteriales</taxon>
        <taxon>Clostridiaceae</taxon>
        <taxon>Clostridium</taxon>
    </lineage>
</organism>
<dbReference type="InterPro" id="IPR025460">
    <property type="entry name" value="DUF4280"/>
</dbReference>
<reference evidence="1 2" key="1">
    <citation type="submission" date="2019-08" db="EMBL/GenBank/DDBJ databases">
        <title>In-depth cultivation of the pig gut microbiome towards novel bacterial diversity and tailored functional studies.</title>
        <authorList>
            <person name="Wylensek D."/>
            <person name="Hitch T.C.A."/>
            <person name="Clavel T."/>
        </authorList>
    </citation>
    <scope>NUCLEOTIDE SEQUENCE [LARGE SCALE GENOMIC DNA]</scope>
    <source>
        <strain evidence="1 2">WCA-389-WT-23D1</strain>
    </source>
</reference>
<evidence type="ECO:0000313" key="2">
    <source>
        <dbReference type="Proteomes" id="UP000429958"/>
    </source>
</evidence>
<accession>A0A7X2TEJ4</accession>
<protein>
    <submittedName>
        <fullName evidence="1">DUF4280 domain-containing protein</fullName>
    </submittedName>
</protein>
<sequence length="396" mass="45177">MENAGLSCQYGEQSWLIVPGNRHIEISGSRVANETDYKKACLGCGSFGNCYSPHISQEAAQGFHDFLLENGWKSLQQLSSAGVFPCQYQPGPQWMETKADVYIAGYRALMEDSWTFCTYGMGIITLLNSGQGENPVKALEEHLKQLETVVETYIKENGLSKKSKQDMINSVLLWNGYESIPWDTKVSQELWDFGIYMEKNYPSLSNYFERGIYLFDEQTGTRIDVSYMTGCVVAMNQSSKNCWNLLSRVGKAFNDEAAYNGYLEACRQEPSENGLEAMEKFLDYYRSPEYGGSGRYSDYLEMSEEARAVYEQMNEQGYLLDGSYYEPGVSLDSYGDPDEIMAKREKLSHWNEWSQEEKDLLILQRSLSRYVGDEEADAFIKKVCESAGREKTSWEQ</sequence>
<gene>
    <name evidence="1" type="ORF">FYJ39_19520</name>
</gene>
<comment type="caution">
    <text evidence="1">The sequence shown here is derived from an EMBL/GenBank/DDBJ whole genome shotgun (WGS) entry which is preliminary data.</text>
</comment>
<name>A0A7X2TEJ4_9CLOT</name>